<proteinExistence type="predicted"/>
<dbReference type="EMBL" id="AMCI01001899">
    <property type="protein sequence ID" value="EJX04162.1"/>
    <property type="molecule type" value="Genomic_DNA"/>
</dbReference>
<dbReference type="AlphaFoldDB" id="J9GA58"/>
<comment type="caution">
    <text evidence="1">The sequence shown here is derived from an EMBL/GenBank/DDBJ whole genome shotgun (WGS) entry which is preliminary data.</text>
</comment>
<gene>
    <name evidence="1" type="ORF">EVA_07728</name>
</gene>
<accession>J9GA58</accession>
<sequence>MINTNLNEALQKLHLPNYTQAANSITTATRFPVASTESAFLALMHFLLGCV</sequence>
<organism evidence="1">
    <name type="scientific">gut metagenome</name>
    <dbReference type="NCBI Taxonomy" id="749906"/>
    <lineage>
        <taxon>unclassified sequences</taxon>
        <taxon>metagenomes</taxon>
        <taxon>organismal metagenomes</taxon>
    </lineage>
</organism>
<evidence type="ECO:0000313" key="1">
    <source>
        <dbReference type="EMBL" id="EJX04162.1"/>
    </source>
</evidence>
<protein>
    <submittedName>
        <fullName evidence="1">Uncharacterized protein</fullName>
    </submittedName>
</protein>
<name>J9GA58_9ZZZZ</name>
<reference evidence="1" key="1">
    <citation type="journal article" date="2012" name="PLoS ONE">
        <title>Gene sets for utilization of primary and secondary nutrition supplies in the distal gut of endangered iberian lynx.</title>
        <authorList>
            <person name="Alcaide M."/>
            <person name="Messina E."/>
            <person name="Richter M."/>
            <person name="Bargiela R."/>
            <person name="Peplies J."/>
            <person name="Huws S.A."/>
            <person name="Newbold C.J."/>
            <person name="Golyshin P.N."/>
            <person name="Simon M.A."/>
            <person name="Lopez G."/>
            <person name="Yakimov M.M."/>
            <person name="Ferrer M."/>
        </authorList>
    </citation>
    <scope>NUCLEOTIDE SEQUENCE</scope>
</reference>